<evidence type="ECO:0000313" key="1">
    <source>
        <dbReference type="EMBL" id="CCI15825.1"/>
    </source>
</evidence>
<reference evidence="1 2" key="1">
    <citation type="submission" date="2012-04" db="EMBL/GenBank/DDBJ databases">
        <authorList>
            <person name="Genoscope - CEA"/>
        </authorList>
    </citation>
    <scope>NUCLEOTIDE SEQUENCE [LARGE SCALE GENOMIC DNA]</scope>
    <source>
        <strain evidence="1 2">9807</strain>
    </source>
</reference>
<gene>
    <name evidence="1" type="ORF">MICAF_1590009</name>
</gene>
<dbReference type="RefSeq" id="WP_002786635.1">
    <property type="nucleotide sequence ID" value="NZ_HE973333.1"/>
</dbReference>
<dbReference type="EMBL" id="CAIM01000067">
    <property type="protein sequence ID" value="CCI15825.1"/>
    <property type="molecule type" value="Genomic_DNA"/>
</dbReference>
<dbReference type="HOGENOM" id="CLU_2974351_0_0_3"/>
<sequence length="58" mass="6629">MVEKVKTAETGKLGLTVIFQDKIPLEKEEFYLSCLMGLFRASSNIQQTLYTGHHSCHR</sequence>
<proteinExistence type="predicted"/>
<organism evidence="1 2">
    <name type="scientific">Microcystis aeruginosa PCC 9807</name>
    <dbReference type="NCBI Taxonomy" id="1160283"/>
    <lineage>
        <taxon>Bacteria</taxon>
        <taxon>Bacillati</taxon>
        <taxon>Cyanobacteriota</taxon>
        <taxon>Cyanophyceae</taxon>
        <taxon>Oscillatoriophycideae</taxon>
        <taxon>Chroococcales</taxon>
        <taxon>Microcystaceae</taxon>
        <taxon>Microcystis</taxon>
    </lineage>
</organism>
<comment type="caution">
    <text evidence="1">The sequence shown here is derived from an EMBL/GenBank/DDBJ whole genome shotgun (WGS) entry which is preliminary data.</text>
</comment>
<dbReference type="AlphaFoldDB" id="I4H1A1"/>
<name>I4H1A1_MICAE</name>
<dbReference type="Proteomes" id="UP000003613">
    <property type="component" value="Unassembled WGS sequence"/>
</dbReference>
<protein>
    <submittedName>
        <fullName evidence="1">Uncharacterized protein</fullName>
    </submittedName>
</protein>
<evidence type="ECO:0000313" key="2">
    <source>
        <dbReference type="Proteomes" id="UP000003613"/>
    </source>
</evidence>
<accession>I4H1A1</accession>